<reference evidence="2 3" key="1">
    <citation type="submission" date="2019-03" db="EMBL/GenBank/DDBJ databases">
        <title>Genomic Encyclopedia of Type Strains, Phase IV (KMG-IV): sequencing the most valuable type-strain genomes for metagenomic binning, comparative biology and taxonomic classification.</title>
        <authorList>
            <person name="Goeker M."/>
        </authorList>
    </citation>
    <scope>NUCLEOTIDE SEQUENCE [LARGE SCALE GENOMIC DNA]</scope>
    <source>
        <strain evidence="2 3">DSM 17974</strain>
    </source>
</reference>
<evidence type="ECO:0000313" key="3">
    <source>
        <dbReference type="Proteomes" id="UP000294581"/>
    </source>
</evidence>
<gene>
    <name evidence="2" type="ORF">C7445_10862</name>
</gene>
<keyword evidence="1" id="KW-0812">Transmembrane</keyword>
<name>A0A4R8LNM7_9BACL</name>
<feature type="transmembrane region" description="Helical" evidence="1">
    <location>
        <begin position="21"/>
        <end position="43"/>
    </location>
</feature>
<comment type="caution">
    <text evidence="2">The sequence shown here is derived from an EMBL/GenBank/DDBJ whole genome shotgun (WGS) entry which is preliminary data.</text>
</comment>
<keyword evidence="1" id="KW-1133">Transmembrane helix</keyword>
<protein>
    <submittedName>
        <fullName evidence="2">Uncharacterized protein</fullName>
    </submittedName>
</protein>
<keyword evidence="3" id="KW-1185">Reference proteome</keyword>
<keyword evidence="1" id="KW-0472">Membrane</keyword>
<sequence>MEPCLFSCGDAIRMKAPRSRMFHIVISVVALMVTAVSVASIALELSVARLLS</sequence>
<accession>A0A4R8LNM7</accession>
<dbReference type="Proteomes" id="UP000294581">
    <property type="component" value="Unassembled WGS sequence"/>
</dbReference>
<organism evidence="2 3">
    <name type="scientific">Alicyclobacillus sacchari</name>
    <dbReference type="NCBI Taxonomy" id="392010"/>
    <lineage>
        <taxon>Bacteria</taxon>
        <taxon>Bacillati</taxon>
        <taxon>Bacillota</taxon>
        <taxon>Bacilli</taxon>
        <taxon>Bacillales</taxon>
        <taxon>Alicyclobacillaceae</taxon>
        <taxon>Alicyclobacillus</taxon>
    </lineage>
</organism>
<proteinExistence type="predicted"/>
<evidence type="ECO:0000313" key="2">
    <source>
        <dbReference type="EMBL" id="TDY45250.1"/>
    </source>
</evidence>
<dbReference type="AlphaFoldDB" id="A0A4R8LNM7"/>
<dbReference type="EMBL" id="SORF01000008">
    <property type="protein sequence ID" value="TDY45250.1"/>
    <property type="molecule type" value="Genomic_DNA"/>
</dbReference>
<evidence type="ECO:0000256" key="1">
    <source>
        <dbReference type="SAM" id="Phobius"/>
    </source>
</evidence>